<reference evidence="1" key="2">
    <citation type="journal article" date="2022" name="New Phytol.">
        <title>Evolutionary transition to the ectomycorrhizal habit in the genomes of a hyperdiverse lineage of mushroom-forming fungi.</title>
        <authorList>
            <person name="Looney B."/>
            <person name="Miyauchi S."/>
            <person name="Morin E."/>
            <person name="Drula E."/>
            <person name="Courty P.E."/>
            <person name="Kohler A."/>
            <person name="Kuo A."/>
            <person name="LaButti K."/>
            <person name="Pangilinan J."/>
            <person name="Lipzen A."/>
            <person name="Riley R."/>
            <person name="Andreopoulos W."/>
            <person name="He G."/>
            <person name="Johnson J."/>
            <person name="Nolan M."/>
            <person name="Tritt A."/>
            <person name="Barry K.W."/>
            <person name="Grigoriev I.V."/>
            <person name="Nagy L.G."/>
            <person name="Hibbett D."/>
            <person name="Henrissat B."/>
            <person name="Matheny P.B."/>
            <person name="Labbe J."/>
            <person name="Martin F.M."/>
        </authorList>
    </citation>
    <scope>NUCLEOTIDE SEQUENCE</scope>
    <source>
        <strain evidence="1">FP105234-sp</strain>
    </source>
</reference>
<comment type="caution">
    <text evidence="1">The sequence shown here is derived from an EMBL/GenBank/DDBJ whole genome shotgun (WGS) entry which is preliminary data.</text>
</comment>
<organism evidence="1 2">
    <name type="scientific">Auriscalpium vulgare</name>
    <dbReference type="NCBI Taxonomy" id="40419"/>
    <lineage>
        <taxon>Eukaryota</taxon>
        <taxon>Fungi</taxon>
        <taxon>Dikarya</taxon>
        <taxon>Basidiomycota</taxon>
        <taxon>Agaricomycotina</taxon>
        <taxon>Agaricomycetes</taxon>
        <taxon>Russulales</taxon>
        <taxon>Auriscalpiaceae</taxon>
        <taxon>Auriscalpium</taxon>
    </lineage>
</organism>
<evidence type="ECO:0000313" key="2">
    <source>
        <dbReference type="Proteomes" id="UP000814033"/>
    </source>
</evidence>
<protein>
    <submittedName>
        <fullName evidence="1">NAD-P-binding protein</fullName>
    </submittedName>
</protein>
<dbReference type="Proteomes" id="UP000814033">
    <property type="component" value="Unassembled WGS sequence"/>
</dbReference>
<dbReference type="EMBL" id="MU275901">
    <property type="protein sequence ID" value="KAI0047597.1"/>
    <property type="molecule type" value="Genomic_DNA"/>
</dbReference>
<reference evidence="1" key="1">
    <citation type="submission" date="2021-02" db="EMBL/GenBank/DDBJ databases">
        <authorList>
            <consortium name="DOE Joint Genome Institute"/>
            <person name="Ahrendt S."/>
            <person name="Looney B.P."/>
            <person name="Miyauchi S."/>
            <person name="Morin E."/>
            <person name="Drula E."/>
            <person name="Courty P.E."/>
            <person name="Chicoki N."/>
            <person name="Fauchery L."/>
            <person name="Kohler A."/>
            <person name="Kuo A."/>
            <person name="Labutti K."/>
            <person name="Pangilinan J."/>
            <person name="Lipzen A."/>
            <person name="Riley R."/>
            <person name="Andreopoulos W."/>
            <person name="He G."/>
            <person name="Johnson J."/>
            <person name="Barry K.W."/>
            <person name="Grigoriev I.V."/>
            <person name="Nagy L."/>
            <person name="Hibbett D."/>
            <person name="Henrissat B."/>
            <person name="Matheny P.B."/>
            <person name="Labbe J."/>
            <person name="Martin F."/>
        </authorList>
    </citation>
    <scope>NUCLEOTIDE SEQUENCE</scope>
    <source>
        <strain evidence="1">FP105234-sp</strain>
    </source>
</reference>
<sequence length="295" mass="31936">MSILIIPAASRTNTFVIEALLSSPHSSSVPLKLLAHTPASQARLQSAYKDHANVSVIAGDFTDRAALDAAMHGVRAIFYNAPVMAGEVQAGKGVVDAAVAARVERFVYCSVLHPYISQLVHHRNKLEVEEYLFESDLNYTILQPTHLMQNIAVAQIATSGRLTIPYAPAIPHGFLDLADLGVVAAAALLAPATHSRARYELVGENATYADVARALSAAAGKEVEVEVSDKDTALQGMRDKGIVRDDYGRDALGRMMKYYDERGLPGNTNILRWLLGREPTSLKAYIAEELSAVKQ</sequence>
<accession>A0ACB8RUK7</accession>
<proteinExistence type="predicted"/>
<gene>
    <name evidence="1" type="ORF">FA95DRAFT_1558917</name>
</gene>
<evidence type="ECO:0000313" key="1">
    <source>
        <dbReference type="EMBL" id="KAI0047597.1"/>
    </source>
</evidence>
<keyword evidence="2" id="KW-1185">Reference proteome</keyword>
<name>A0ACB8RUK7_9AGAM</name>